<sequence length="355" mass="41386">MKKVLLVTFSDNADHQDTLFGMYEEMKKQSTWDAYLLCIKTPKVELQMSDHTWLVDCPDRPGITKKTFDLLMLFSIVRHIQKERFDAIYFESLHTWNLPIMMMSGKVKIFQVIHEVIPHEGDSQVKMINLMNKAVVKFADTIVLRNKKYIQTMIDRYDISPDRVKYLELWRRYPEYIAPVHSGRVLFFGRINPYKGVDNLLEIVRLCPEIQFNVIGRVDPQMQDVVDQLAKEMNVKLNNDYVTDEEMRKAFINCDWVIVPYNSASQSGIIIDAYKYSRPVIAFVVGAISEQVDNHKSGYLVRAGDNKKFADILKKAMNLNIDEYNAMSRYAYQYGSKKYATPGAVERFVKLLEEK</sequence>
<gene>
    <name evidence="1" type="ORF">HOLDEFILI_03245</name>
</gene>
<dbReference type="RefSeq" id="WP_006060410.1">
    <property type="nucleotide sequence ID" value="NZ_GG657561.1"/>
</dbReference>
<dbReference type="eggNOG" id="COG0438">
    <property type="taxonomic scope" value="Bacteria"/>
</dbReference>
<dbReference type="SUPFAM" id="SSF53756">
    <property type="entry name" value="UDP-Glycosyltransferase/glycogen phosphorylase"/>
    <property type="match status" value="1"/>
</dbReference>
<evidence type="ECO:0000313" key="1">
    <source>
        <dbReference type="EMBL" id="EEF66566.1"/>
    </source>
</evidence>
<dbReference type="EMBL" id="ACCF01000204">
    <property type="protein sequence ID" value="EEF66566.1"/>
    <property type="molecule type" value="Genomic_DNA"/>
</dbReference>
<protein>
    <submittedName>
        <fullName evidence="1">Glycosyltransferase, group 1 family protein</fullName>
        <ecNumber evidence="1">2.4.-.-</ecNumber>
    </submittedName>
</protein>
<dbReference type="PANTHER" id="PTHR12526">
    <property type="entry name" value="GLYCOSYLTRANSFERASE"/>
    <property type="match status" value="1"/>
</dbReference>
<dbReference type="CDD" id="cd03801">
    <property type="entry name" value="GT4_PimA-like"/>
    <property type="match status" value="1"/>
</dbReference>
<reference evidence="1 2" key="2">
    <citation type="submission" date="2009-02" db="EMBL/GenBank/DDBJ databases">
        <title>Draft genome sequence of Holdemania filiformis DSM 12042.</title>
        <authorList>
            <person name="Sudarsanam P."/>
            <person name="Ley R."/>
            <person name="Guruge J."/>
            <person name="Turnbaugh P.J."/>
            <person name="Mahowald M."/>
            <person name="Liep D."/>
            <person name="Gordon J."/>
        </authorList>
    </citation>
    <scope>NUCLEOTIDE SEQUENCE [LARGE SCALE GENOMIC DNA]</scope>
    <source>
        <strain evidence="1 2">DSM 12042</strain>
    </source>
</reference>
<dbReference type="Proteomes" id="UP000005950">
    <property type="component" value="Unassembled WGS sequence"/>
</dbReference>
<accession>B9YBN8</accession>
<dbReference type="Gene3D" id="3.40.50.2000">
    <property type="entry name" value="Glycogen Phosphorylase B"/>
    <property type="match status" value="1"/>
</dbReference>
<comment type="caution">
    <text evidence="1">The sequence shown here is derived from an EMBL/GenBank/DDBJ whole genome shotgun (WGS) entry which is preliminary data.</text>
</comment>
<evidence type="ECO:0000313" key="2">
    <source>
        <dbReference type="Proteomes" id="UP000005950"/>
    </source>
</evidence>
<dbReference type="AlphaFoldDB" id="B9YBN8"/>
<keyword evidence="1" id="KW-0328">Glycosyltransferase</keyword>
<reference evidence="1 2" key="1">
    <citation type="submission" date="2008-12" db="EMBL/GenBank/DDBJ databases">
        <authorList>
            <person name="Fulton L."/>
            <person name="Clifton S."/>
            <person name="Fulton B."/>
            <person name="Xu J."/>
            <person name="Minx P."/>
            <person name="Pepin K.H."/>
            <person name="Johnson M."/>
            <person name="Bhonagiri V."/>
            <person name="Nash W.E."/>
            <person name="Mardis E.R."/>
            <person name="Wilson R.K."/>
        </authorList>
    </citation>
    <scope>NUCLEOTIDE SEQUENCE [LARGE SCALE GENOMIC DNA]</scope>
    <source>
        <strain evidence="1 2">DSM 12042</strain>
    </source>
</reference>
<dbReference type="GO" id="GO:0016757">
    <property type="term" value="F:glycosyltransferase activity"/>
    <property type="evidence" value="ECO:0007669"/>
    <property type="project" value="UniProtKB-KW"/>
</dbReference>
<proteinExistence type="predicted"/>
<dbReference type="STRING" id="545696.HOLDEFILI_03245"/>
<dbReference type="OrthoDB" id="9790710at2"/>
<organism evidence="1 2">
    <name type="scientific">Holdemania filiformis DSM 12042</name>
    <dbReference type="NCBI Taxonomy" id="545696"/>
    <lineage>
        <taxon>Bacteria</taxon>
        <taxon>Bacillati</taxon>
        <taxon>Bacillota</taxon>
        <taxon>Erysipelotrichia</taxon>
        <taxon>Erysipelotrichales</taxon>
        <taxon>Erysipelotrichaceae</taxon>
        <taxon>Holdemania</taxon>
    </lineage>
</organism>
<name>B9YBN8_9FIRM</name>
<dbReference type="HOGENOM" id="CLU_009583_6_2_9"/>
<keyword evidence="1" id="KW-0808">Transferase</keyword>
<dbReference type="Pfam" id="PF13692">
    <property type="entry name" value="Glyco_trans_1_4"/>
    <property type="match status" value="1"/>
</dbReference>
<dbReference type="EC" id="2.4.-.-" evidence="1"/>
<dbReference type="PANTHER" id="PTHR12526:SF572">
    <property type="entry name" value="BLL5144 PROTEIN"/>
    <property type="match status" value="1"/>
</dbReference>